<dbReference type="CDD" id="cd03215">
    <property type="entry name" value="ABC_Carb_Monos_II"/>
    <property type="match status" value="1"/>
</dbReference>
<reference evidence="4 5" key="1">
    <citation type="submission" date="2019-12" db="EMBL/GenBank/DDBJ databases">
        <title>Deinococcus sp. HMF7620 Genome sequencing and assembly.</title>
        <authorList>
            <person name="Kang H."/>
            <person name="Kim H."/>
            <person name="Joh K."/>
        </authorList>
    </citation>
    <scope>NUCLEOTIDE SEQUENCE [LARGE SCALE GENOMIC DNA]</scope>
    <source>
        <strain evidence="4 5">HMF7620</strain>
    </source>
</reference>
<dbReference type="InterPro" id="IPR003439">
    <property type="entry name" value="ABC_transporter-like_ATP-bd"/>
</dbReference>
<dbReference type="Pfam" id="PF00005">
    <property type="entry name" value="ABC_tran"/>
    <property type="match status" value="2"/>
</dbReference>
<protein>
    <submittedName>
        <fullName evidence="4">ATP-binding cassette domain-containing protein</fullName>
    </submittedName>
</protein>
<proteinExistence type="predicted"/>
<dbReference type="Proteomes" id="UP000483286">
    <property type="component" value="Unassembled WGS sequence"/>
</dbReference>
<sequence length="555" mass="57375">MTSSLPLRAPLPALTATLDGWLCHDDPVTDSGAPPPPPDAAPPALRLLGVTKRFPGVVANDRVDLTVQPGEVLALLGENGAGKSTLISMLYGLYQPDEGHIEVAGRAVRIGSPAQARRLGIGLVPQHPLLVARHTVAENLALGRAGGLFPARRVAGHIRALSAQYGLEVDPGARVSDLSPGEKQRVEIIRALLGGAQVLILDEPTSVLTPQEAQGLFRVMRELRAGGRSLIFISHKLDEVLDVADRVTVLRRGEVVGGVPTAGATRESLAALMVGRAVDFTRKRAPGAGSPDPLLSVRGLNAQGTRGLPALRGVSFDLHRGEVLGVAGIAGNGQSELVEVLAGVWPAAGEVSLNGQPLSGSAAERSRAGVAHIPEDRLHSGTVPSMTVAENLSLRDYDRAPLARGLARNLAAEGERARRDVEAYAVATPSIHTPVRLLSGGNIQKLILARELAGAPQVILAVHPTYGLDIGAADQVHRALLDRTGAGAGVLLVSEDLDELLSLSDRVGVMVGGALLGPFPVAEVTRESLGLLMGGAHPHSLPGAGQGVAALGAGA</sequence>
<dbReference type="SUPFAM" id="SSF52540">
    <property type="entry name" value="P-loop containing nucleoside triphosphate hydrolases"/>
    <property type="match status" value="2"/>
</dbReference>
<feature type="domain" description="ABC transporter" evidence="3">
    <location>
        <begin position="295"/>
        <end position="537"/>
    </location>
</feature>
<dbReference type="GO" id="GO:0016887">
    <property type="term" value="F:ATP hydrolysis activity"/>
    <property type="evidence" value="ECO:0007669"/>
    <property type="project" value="InterPro"/>
</dbReference>
<dbReference type="InterPro" id="IPR050107">
    <property type="entry name" value="ABC_carbohydrate_import_ATPase"/>
</dbReference>
<organism evidence="4 5">
    <name type="scientific">Deinococcus arboris</name>
    <dbReference type="NCBI Taxonomy" id="2682977"/>
    <lineage>
        <taxon>Bacteria</taxon>
        <taxon>Thermotogati</taxon>
        <taxon>Deinococcota</taxon>
        <taxon>Deinococci</taxon>
        <taxon>Deinococcales</taxon>
        <taxon>Deinococcaceae</taxon>
        <taxon>Deinococcus</taxon>
    </lineage>
</organism>
<gene>
    <name evidence="4" type="ORF">GO986_05145</name>
</gene>
<comment type="caution">
    <text evidence="4">The sequence shown here is derived from an EMBL/GenBank/DDBJ whole genome shotgun (WGS) entry which is preliminary data.</text>
</comment>
<dbReference type="PROSITE" id="PS50893">
    <property type="entry name" value="ABC_TRANSPORTER_2"/>
    <property type="match status" value="2"/>
</dbReference>
<dbReference type="InterPro" id="IPR027417">
    <property type="entry name" value="P-loop_NTPase"/>
</dbReference>
<evidence type="ECO:0000256" key="1">
    <source>
        <dbReference type="ARBA" id="ARBA00022741"/>
    </source>
</evidence>
<feature type="domain" description="ABC transporter" evidence="3">
    <location>
        <begin position="45"/>
        <end position="277"/>
    </location>
</feature>
<keyword evidence="2 4" id="KW-0067">ATP-binding</keyword>
<evidence type="ECO:0000259" key="3">
    <source>
        <dbReference type="PROSITE" id="PS50893"/>
    </source>
</evidence>
<dbReference type="PROSITE" id="PS00211">
    <property type="entry name" value="ABC_TRANSPORTER_1"/>
    <property type="match status" value="2"/>
</dbReference>
<evidence type="ECO:0000313" key="4">
    <source>
        <dbReference type="EMBL" id="MVN86145.1"/>
    </source>
</evidence>
<dbReference type="CDD" id="cd03216">
    <property type="entry name" value="ABC_Carb_Monos_I"/>
    <property type="match status" value="1"/>
</dbReference>
<dbReference type="Gene3D" id="3.40.50.300">
    <property type="entry name" value="P-loop containing nucleotide triphosphate hydrolases"/>
    <property type="match status" value="2"/>
</dbReference>
<keyword evidence="5" id="KW-1185">Reference proteome</keyword>
<name>A0A7C9M523_9DEIO</name>
<dbReference type="InterPro" id="IPR003593">
    <property type="entry name" value="AAA+_ATPase"/>
</dbReference>
<evidence type="ECO:0000256" key="2">
    <source>
        <dbReference type="ARBA" id="ARBA00022840"/>
    </source>
</evidence>
<dbReference type="PANTHER" id="PTHR43790">
    <property type="entry name" value="CARBOHYDRATE TRANSPORT ATP-BINDING PROTEIN MG119-RELATED"/>
    <property type="match status" value="1"/>
</dbReference>
<dbReference type="SMART" id="SM00382">
    <property type="entry name" value="AAA"/>
    <property type="match status" value="2"/>
</dbReference>
<keyword evidence="1" id="KW-0547">Nucleotide-binding</keyword>
<evidence type="ECO:0000313" key="5">
    <source>
        <dbReference type="Proteomes" id="UP000483286"/>
    </source>
</evidence>
<accession>A0A7C9M523</accession>
<dbReference type="InterPro" id="IPR017871">
    <property type="entry name" value="ABC_transporter-like_CS"/>
</dbReference>
<dbReference type="PANTHER" id="PTHR43790:SF4">
    <property type="entry name" value="GUANOSINE IMPORT ATP-BINDING PROTEIN NUPO"/>
    <property type="match status" value="1"/>
</dbReference>
<dbReference type="AlphaFoldDB" id="A0A7C9M523"/>
<dbReference type="EMBL" id="WQLB01000004">
    <property type="protein sequence ID" value="MVN86145.1"/>
    <property type="molecule type" value="Genomic_DNA"/>
</dbReference>
<dbReference type="GO" id="GO:0005524">
    <property type="term" value="F:ATP binding"/>
    <property type="evidence" value="ECO:0007669"/>
    <property type="project" value="UniProtKB-KW"/>
</dbReference>